<dbReference type="EMBL" id="CAMPGE010025076">
    <property type="protein sequence ID" value="CAI2382870.1"/>
    <property type="molecule type" value="Genomic_DNA"/>
</dbReference>
<dbReference type="AlphaFoldDB" id="A0AAD1Y2P5"/>
<keyword evidence="2" id="KW-1185">Reference proteome</keyword>
<sequence length="57" mass="6300">MNSRALKEILSYSCGRKPHASVFSLLVRSPYFYKYGASLPLASLFTTKGILSEILSS</sequence>
<protein>
    <submittedName>
        <fullName evidence="1">Uncharacterized protein</fullName>
    </submittedName>
</protein>
<dbReference type="Proteomes" id="UP001295684">
    <property type="component" value="Unassembled WGS sequence"/>
</dbReference>
<evidence type="ECO:0000313" key="2">
    <source>
        <dbReference type="Proteomes" id="UP001295684"/>
    </source>
</evidence>
<gene>
    <name evidence="1" type="ORF">ECRASSUSDP1_LOCUS24358</name>
</gene>
<comment type="caution">
    <text evidence="1">The sequence shown here is derived from an EMBL/GenBank/DDBJ whole genome shotgun (WGS) entry which is preliminary data.</text>
</comment>
<proteinExistence type="predicted"/>
<organism evidence="1 2">
    <name type="scientific">Euplotes crassus</name>
    <dbReference type="NCBI Taxonomy" id="5936"/>
    <lineage>
        <taxon>Eukaryota</taxon>
        <taxon>Sar</taxon>
        <taxon>Alveolata</taxon>
        <taxon>Ciliophora</taxon>
        <taxon>Intramacronucleata</taxon>
        <taxon>Spirotrichea</taxon>
        <taxon>Hypotrichia</taxon>
        <taxon>Euplotida</taxon>
        <taxon>Euplotidae</taxon>
        <taxon>Moneuplotes</taxon>
    </lineage>
</organism>
<evidence type="ECO:0000313" key="1">
    <source>
        <dbReference type="EMBL" id="CAI2382870.1"/>
    </source>
</evidence>
<accession>A0AAD1Y2P5</accession>
<reference evidence="1" key="1">
    <citation type="submission" date="2023-07" db="EMBL/GenBank/DDBJ databases">
        <authorList>
            <consortium name="AG Swart"/>
            <person name="Singh M."/>
            <person name="Singh A."/>
            <person name="Seah K."/>
            <person name="Emmerich C."/>
        </authorList>
    </citation>
    <scope>NUCLEOTIDE SEQUENCE</scope>
    <source>
        <strain evidence="1">DP1</strain>
    </source>
</reference>
<name>A0AAD1Y2P5_EUPCR</name>